<name>Q54KT8_DICDI</name>
<dbReference type="dictyBase" id="DDB_G0287129"/>
<protein>
    <submittedName>
        <fullName evidence="2">Uncharacterized protein</fullName>
    </submittedName>
</protein>
<keyword evidence="1" id="KW-0732">Signal</keyword>
<dbReference type="PaxDb" id="44689-DDB0234219"/>
<accession>Q54KT8</accession>
<dbReference type="Proteomes" id="UP000002195">
    <property type="component" value="Unassembled WGS sequence"/>
</dbReference>
<feature type="signal peptide" evidence="1">
    <location>
        <begin position="1"/>
        <end position="20"/>
    </location>
</feature>
<dbReference type="KEGG" id="ddi:DDB_G0287129"/>
<sequence>MKFIVSLLVAVLLFVGITNAASCSSNRNAFYCALNSPPCFWKALGHNKFACVTIRRESALDAIENAVEVTEEYQGNSVCSYLSESICNESSQYGCQWENESCNKVEGEQESLKKFCESIKGKLSCVLSNCQWSDNHCHY</sequence>
<keyword evidence="3" id="KW-1185">Reference proteome</keyword>
<organism evidence="2 3">
    <name type="scientific">Dictyostelium discoideum</name>
    <name type="common">Social amoeba</name>
    <dbReference type="NCBI Taxonomy" id="44689"/>
    <lineage>
        <taxon>Eukaryota</taxon>
        <taxon>Amoebozoa</taxon>
        <taxon>Evosea</taxon>
        <taxon>Eumycetozoa</taxon>
        <taxon>Dictyostelia</taxon>
        <taxon>Dictyosteliales</taxon>
        <taxon>Dictyosteliaceae</taxon>
        <taxon>Dictyostelium</taxon>
    </lineage>
</organism>
<dbReference type="EMBL" id="AAFI02000098">
    <property type="protein sequence ID" value="EAL63839.1"/>
    <property type="molecule type" value="Genomic_DNA"/>
</dbReference>
<dbReference type="AlphaFoldDB" id="Q54KT8"/>
<proteinExistence type="predicted"/>
<dbReference type="VEuPathDB" id="AmoebaDB:DDB_G0287129"/>
<evidence type="ECO:0000313" key="2">
    <source>
        <dbReference type="EMBL" id="EAL63839.1"/>
    </source>
</evidence>
<dbReference type="HOGENOM" id="CLU_1848818_0_0_1"/>
<dbReference type="InParanoid" id="Q54KT8"/>
<gene>
    <name evidence="2" type="ORF">DDB_G0287129</name>
</gene>
<feature type="chain" id="PRO_5004250093" evidence="1">
    <location>
        <begin position="21"/>
        <end position="139"/>
    </location>
</feature>
<dbReference type="GeneID" id="8625964"/>
<dbReference type="RefSeq" id="XP_637342.1">
    <property type="nucleotide sequence ID" value="XM_632250.1"/>
</dbReference>
<reference evidence="2 3" key="1">
    <citation type="journal article" date="2005" name="Nature">
        <title>The genome of the social amoeba Dictyostelium discoideum.</title>
        <authorList>
            <consortium name="The Dictyostelium discoideum Sequencing Consortium"/>
            <person name="Eichinger L."/>
            <person name="Pachebat J.A."/>
            <person name="Glockner G."/>
            <person name="Rajandream M.A."/>
            <person name="Sucgang R."/>
            <person name="Berriman M."/>
            <person name="Song J."/>
            <person name="Olsen R."/>
            <person name="Szafranski K."/>
            <person name="Xu Q."/>
            <person name="Tunggal B."/>
            <person name="Kummerfeld S."/>
            <person name="Madera M."/>
            <person name="Konfortov B.A."/>
            <person name="Rivero F."/>
            <person name="Bankier A.T."/>
            <person name="Lehmann R."/>
            <person name="Hamlin N."/>
            <person name="Davies R."/>
            <person name="Gaudet P."/>
            <person name="Fey P."/>
            <person name="Pilcher K."/>
            <person name="Chen G."/>
            <person name="Saunders D."/>
            <person name="Sodergren E."/>
            <person name="Davis P."/>
            <person name="Kerhornou A."/>
            <person name="Nie X."/>
            <person name="Hall N."/>
            <person name="Anjard C."/>
            <person name="Hemphill L."/>
            <person name="Bason N."/>
            <person name="Farbrother P."/>
            <person name="Desany B."/>
            <person name="Just E."/>
            <person name="Morio T."/>
            <person name="Rost R."/>
            <person name="Churcher C."/>
            <person name="Cooper J."/>
            <person name="Haydock S."/>
            <person name="van Driessche N."/>
            <person name="Cronin A."/>
            <person name="Goodhead I."/>
            <person name="Muzny D."/>
            <person name="Mourier T."/>
            <person name="Pain A."/>
            <person name="Lu M."/>
            <person name="Harper D."/>
            <person name="Lindsay R."/>
            <person name="Hauser H."/>
            <person name="James K."/>
            <person name="Quiles M."/>
            <person name="Madan Babu M."/>
            <person name="Saito T."/>
            <person name="Buchrieser C."/>
            <person name="Wardroper A."/>
            <person name="Felder M."/>
            <person name="Thangavelu M."/>
            <person name="Johnson D."/>
            <person name="Knights A."/>
            <person name="Loulseged H."/>
            <person name="Mungall K."/>
            <person name="Oliver K."/>
            <person name="Price C."/>
            <person name="Quail M.A."/>
            <person name="Urushihara H."/>
            <person name="Hernandez J."/>
            <person name="Rabbinowitsch E."/>
            <person name="Steffen D."/>
            <person name="Sanders M."/>
            <person name="Ma J."/>
            <person name="Kohara Y."/>
            <person name="Sharp S."/>
            <person name="Simmonds M."/>
            <person name="Spiegler S."/>
            <person name="Tivey A."/>
            <person name="Sugano S."/>
            <person name="White B."/>
            <person name="Walker D."/>
            <person name="Woodward J."/>
            <person name="Winckler T."/>
            <person name="Tanaka Y."/>
            <person name="Shaulsky G."/>
            <person name="Schleicher M."/>
            <person name="Weinstock G."/>
            <person name="Rosenthal A."/>
            <person name="Cox E.C."/>
            <person name="Chisholm R.L."/>
            <person name="Gibbs R."/>
            <person name="Loomis W.F."/>
            <person name="Platzer M."/>
            <person name="Kay R.R."/>
            <person name="Williams J."/>
            <person name="Dear P.H."/>
            <person name="Noegel A.A."/>
            <person name="Barrell B."/>
            <person name="Kuspa A."/>
        </authorList>
    </citation>
    <scope>NUCLEOTIDE SEQUENCE [LARGE SCALE GENOMIC DNA]</scope>
    <source>
        <strain evidence="2 3">AX4</strain>
    </source>
</reference>
<comment type="caution">
    <text evidence="2">The sequence shown here is derived from an EMBL/GenBank/DDBJ whole genome shotgun (WGS) entry which is preliminary data.</text>
</comment>
<evidence type="ECO:0000256" key="1">
    <source>
        <dbReference type="SAM" id="SignalP"/>
    </source>
</evidence>
<evidence type="ECO:0000313" key="3">
    <source>
        <dbReference type="Proteomes" id="UP000002195"/>
    </source>
</evidence>